<feature type="domain" description="Fido" evidence="1">
    <location>
        <begin position="191"/>
        <end position="318"/>
    </location>
</feature>
<sequence length="320" mass="36003">MKKEMIIYQADSGAIEFKGDFKKETIWASQAQIAELFLVERSVITKHIRNIFRDKELEADSVCANFAHTAEDGKTYQVTYYNLDLIISVGYRVNSKKATVFRQWATKTLRSHIVDGYTINKKRLAKNYDAFLHAVEDVKALLPSGGQVQAQDALELVKMFASTWFSLDAYDKATLPKRGAQKKQIVITATELADALVELKRDLVKKKEATPIFGQERSRGSLEGIVGNVFQSFSGNDLYPTLEEKAAHLLYFVVKNHPFTDGNKRSGAFSFVWFLRRAGILNPARMSAEALTALTLLVAESKPKEKEKMVGLILLLLSKK</sequence>
<organism evidence="2 3">
    <name type="scientific">Candidatus Uhrbacteria bacterium CG10_big_fil_rev_8_21_14_0_10_48_16</name>
    <dbReference type="NCBI Taxonomy" id="1975038"/>
    <lineage>
        <taxon>Bacteria</taxon>
        <taxon>Candidatus Uhriibacteriota</taxon>
    </lineage>
</organism>
<dbReference type="PANTHER" id="PTHR35810">
    <property type="entry name" value="CYTOPLASMIC PROTEIN-RELATED"/>
    <property type="match status" value="1"/>
</dbReference>
<proteinExistence type="predicted"/>
<gene>
    <name evidence="2" type="ORF">COV05_03430</name>
</gene>
<name>A0A2M8LGN1_9BACT</name>
<accession>A0A2M8LGN1</accession>
<dbReference type="Pfam" id="PF02661">
    <property type="entry name" value="Fic"/>
    <property type="match status" value="1"/>
</dbReference>
<dbReference type="Pfam" id="PF13310">
    <property type="entry name" value="Virulence_RhuM"/>
    <property type="match status" value="1"/>
</dbReference>
<dbReference type="InterPro" id="IPR036597">
    <property type="entry name" value="Fido-like_dom_sf"/>
</dbReference>
<protein>
    <submittedName>
        <fullName evidence="2">Death-on-curing protein</fullName>
    </submittedName>
</protein>
<dbReference type="Proteomes" id="UP000231436">
    <property type="component" value="Unassembled WGS sequence"/>
</dbReference>
<comment type="caution">
    <text evidence="2">The sequence shown here is derived from an EMBL/GenBank/DDBJ whole genome shotgun (WGS) entry which is preliminary data.</text>
</comment>
<dbReference type="AlphaFoldDB" id="A0A2M8LGN1"/>
<dbReference type="Gene3D" id="1.20.120.1870">
    <property type="entry name" value="Fic/DOC protein, Fido domain"/>
    <property type="match status" value="1"/>
</dbReference>
<reference evidence="3" key="1">
    <citation type="submission" date="2017-09" db="EMBL/GenBank/DDBJ databases">
        <title>Depth-based differentiation of microbial function through sediment-hosted aquifers and enrichment of novel symbionts in the deep terrestrial subsurface.</title>
        <authorList>
            <person name="Probst A.J."/>
            <person name="Ladd B."/>
            <person name="Jarett J.K."/>
            <person name="Geller-Mcgrath D.E."/>
            <person name="Sieber C.M.K."/>
            <person name="Emerson J.B."/>
            <person name="Anantharaman K."/>
            <person name="Thomas B.C."/>
            <person name="Malmstrom R."/>
            <person name="Stieglmeier M."/>
            <person name="Klingl A."/>
            <person name="Woyke T."/>
            <person name="Ryan C.M."/>
            <person name="Banfield J.F."/>
        </authorList>
    </citation>
    <scope>NUCLEOTIDE SEQUENCE [LARGE SCALE GENOMIC DNA]</scope>
</reference>
<dbReference type="InterPro" id="IPR053737">
    <property type="entry name" value="Type_II_TA_Toxin"/>
</dbReference>
<dbReference type="InterPro" id="IPR011204">
    <property type="entry name" value="Virulence_RhuM-like"/>
</dbReference>
<dbReference type="PANTHER" id="PTHR35810:SF1">
    <property type="entry name" value="CYTOPLASMIC PROTEIN"/>
    <property type="match status" value="1"/>
</dbReference>
<dbReference type="SUPFAM" id="SSF140931">
    <property type="entry name" value="Fic-like"/>
    <property type="match status" value="1"/>
</dbReference>
<evidence type="ECO:0000313" key="3">
    <source>
        <dbReference type="Proteomes" id="UP000231436"/>
    </source>
</evidence>
<dbReference type="InterPro" id="IPR003812">
    <property type="entry name" value="Fido"/>
</dbReference>
<evidence type="ECO:0000313" key="2">
    <source>
        <dbReference type="EMBL" id="PJE76609.1"/>
    </source>
</evidence>
<evidence type="ECO:0000259" key="1">
    <source>
        <dbReference type="PROSITE" id="PS51459"/>
    </source>
</evidence>
<dbReference type="EMBL" id="PFEU01000017">
    <property type="protein sequence ID" value="PJE76609.1"/>
    <property type="molecule type" value="Genomic_DNA"/>
</dbReference>
<dbReference type="PROSITE" id="PS51459">
    <property type="entry name" value="FIDO"/>
    <property type="match status" value="1"/>
</dbReference>